<evidence type="ECO:0000313" key="2">
    <source>
        <dbReference type="Proteomes" id="UP001500909"/>
    </source>
</evidence>
<dbReference type="RefSeq" id="WP_346093896.1">
    <property type="nucleotide sequence ID" value="NZ_BAAABY010000009.1"/>
</dbReference>
<dbReference type="EMBL" id="BAAABY010000009">
    <property type="protein sequence ID" value="GAA0451613.1"/>
    <property type="molecule type" value="Genomic_DNA"/>
</dbReference>
<gene>
    <name evidence="1" type="ORF">GCM10010361_14620</name>
</gene>
<protein>
    <submittedName>
        <fullName evidence="1">Uncharacterized protein</fullName>
    </submittedName>
</protein>
<organism evidence="1 2">
    <name type="scientific">Streptomyces olivaceiscleroticus</name>
    <dbReference type="NCBI Taxonomy" id="68245"/>
    <lineage>
        <taxon>Bacteria</taxon>
        <taxon>Bacillati</taxon>
        <taxon>Actinomycetota</taxon>
        <taxon>Actinomycetes</taxon>
        <taxon>Kitasatosporales</taxon>
        <taxon>Streptomycetaceae</taxon>
        <taxon>Streptomyces</taxon>
    </lineage>
</organism>
<evidence type="ECO:0000313" key="1">
    <source>
        <dbReference type="EMBL" id="GAA0451613.1"/>
    </source>
</evidence>
<comment type="caution">
    <text evidence="1">The sequence shown here is derived from an EMBL/GenBank/DDBJ whole genome shotgun (WGS) entry which is preliminary data.</text>
</comment>
<reference evidence="1 2" key="1">
    <citation type="journal article" date="2019" name="Int. J. Syst. Evol. Microbiol.">
        <title>The Global Catalogue of Microorganisms (GCM) 10K type strain sequencing project: providing services to taxonomists for standard genome sequencing and annotation.</title>
        <authorList>
            <consortium name="The Broad Institute Genomics Platform"/>
            <consortium name="The Broad Institute Genome Sequencing Center for Infectious Disease"/>
            <person name="Wu L."/>
            <person name="Ma J."/>
        </authorList>
    </citation>
    <scope>NUCLEOTIDE SEQUENCE [LARGE SCALE GENOMIC DNA]</scope>
    <source>
        <strain evidence="1 2">JCM 4805</strain>
    </source>
</reference>
<accession>A0ABN0ZL71</accession>
<dbReference type="Proteomes" id="UP001500909">
    <property type="component" value="Unassembled WGS sequence"/>
</dbReference>
<name>A0ABN0ZL71_9ACTN</name>
<keyword evidence="2" id="KW-1185">Reference proteome</keyword>
<proteinExistence type="predicted"/>
<sequence length="100" mass="10393">MAVTGISEEGDCLSERFDGLLESVKLSQGAADGVECLSLTMAVAGLTQESDCLREGGEGPFEATISFHATPRNISAVPPPLRSPSSRQTALAVVVMVIQS</sequence>